<proteinExistence type="predicted"/>
<sequence length="107" mass="12232">MSRIKYPINMNGHQLLVLKLFYDALFNGSEIGLRDVEFVFFLLYTLLTSKASLHILIDVDSRSNQIMIDSDHVIKSAGVKTRDSCQYFLMSGELLTRTLTLKSKKKS</sequence>
<name>U9T4B9_RHIID</name>
<dbReference type="EMBL" id="KI295308">
    <property type="protein sequence ID" value="ESA02999.1"/>
    <property type="molecule type" value="Genomic_DNA"/>
</dbReference>
<protein>
    <submittedName>
        <fullName evidence="1">Uncharacterized protein</fullName>
    </submittedName>
</protein>
<organism evidence="1">
    <name type="scientific">Rhizophagus irregularis (strain DAOM 181602 / DAOM 197198 / MUCL 43194)</name>
    <name type="common">Arbuscular mycorrhizal fungus</name>
    <name type="synonym">Glomus intraradices</name>
    <dbReference type="NCBI Taxonomy" id="747089"/>
    <lineage>
        <taxon>Eukaryota</taxon>
        <taxon>Fungi</taxon>
        <taxon>Fungi incertae sedis</taxon>
        <taxon>Mucoromycota</taxon>
        <taxon>Glomeromycotina</taxon>
        <taxon>Glomeromycetes</taxon>
        <taxon>Glomerales</taxon>
        <taxon>Glomeraceae</taxon>
        <taxon>Rhizophagus</taxon>
    </lineage>
</organism>
<gene>
    <name evidence="1" type="ORF">GLOINDRAFT_86083</name>
</gene>
<reference evidence="1" key="1">
    <citation type="submission" date="2013-07" db="EMBL/GenBank/DDBJ databases">
        <title>The genome of an arbuscular mycorrhizal fungus provides insights into the evolution of the oldest plant symbiosis.</title>
        <authorList>
            <consortium name="DOE Joint Genome Institute"/>
            <person name="Tisserant E."/>
            <person name="Malbreil M."/>
            <person name="Kuo A."/>
            <person name="Kohler A."/>
            <person name="Symeonidi A."/>
            <person name="Balestrini R."/>
            <person name="Charron P."/>
            <person name="Duensing N."/>
            <person name="Frei-dit-Frey N."/>
            <person name="Gianinazzi-Pearson V."/>
            <person name="Gilbert B."/>
            <person name="Handa Y."/>
            <person name="Hijri M."/>
            <person name="Kaul R."/>
            <person name="Kawaguchi M."/>
            <person name="Krajinski F."/>
            <person name="Lammers P."/>
            <person name="Lapierre D."/>
            <person name="Masclaux F.G."/>
            <person name="Murat C."/>
            <person name="Morin E."/>
            <person name="Ndikumana S."/>
            <person name="Pagni M."/>
            <person name="Petitpierre D."/>
            <person name="Requena N."/>
            <person name="Rosikiewicz P."/>
            <person name="Riley R."/>
            <person name="Saito K."/>
            <person name="San Clemente H."/>
            <person name="Shapiro H."/>
            <person name="van Tuinen D."/>
            <person name="Becard G."/>
            <person name="Bonfante P."/>
            <person name="Paszkowski U."/>
            <person name="Shachar-Hill Y."/>
            <person name="Young J.P."/>
            <person name="Sanders I.R."/>
            <person name="Henrissat B."/>
            <person name="Rensing S.A."/>
            <person name="Grigoriev I.V."/>
            <person name="Corradi N."/>
            <person name="Roux C."/>
            <person name="Martin F."/>
        </authorList>
    </citation>
    <scope>NUCLEOTIDE SEQUENCE</scope>
    <source>
        <strain evidence="1">DAOM 197198</strain>
    </source>
</reference>
<dbReference type="AlphaFoldDB" id="U9T4B9"/>
<evidence type="ECO:0000313" key="1">
    <source>
        <dbReference type="EMBL" id="ESA02999.1"/>
    </source>
</evidence>
<dbReference type="HOGENOM" id="CLU_2211363_0_0_1"/>
<accession>U9T4B9</accession>